<dbReference type="EMBL" id="CP092873">
    <property type="protein sequence ID" value="UYV74062.1"/>
    <property type="molecule type" value="Genomic_DNA"/>
</dbReference>
<reference evidence="2 3" key="1">
    <citation type="submission" date="2022-01" db="EMBL/GenBank/DDBJ databases">
        <title>A chromosomal length assembly of Cordylochernes scorpioides.</title>
        <authorList>
            <person name="Zeh D."/>
            <person name="Zeh J."/>
        </authorList>
    </citation>
    <scope>NUCLEOTIDE SEQUENCE [LARGE SCALE GENOMIC DNA]</scope>
    <source>
        <strain evidence="2">IN4F17</strain>
        <tissue evidence="2">Whole Body</tissue>
    </source>
</reference>
<accession>A0ABY6L0M7</accession>
<protein>
    <submittedName>
        <fullName evidence="2">Uncharacterized protein</fullName>
    </submittedName>
</protein>
<evidence type="ECO:0000313" key="3">
    <source>
        <dbReference type="Proteomes" id="UP001235939"/>
    </source>
</evidence>
<dbReference type="Proteomes" id="UP001235939">
    <property type="component" value="Chromosome 11"/>
</dbReference>
<feature type="non-terminal residue" evidence="2">
    <location>
        <position position="203"/>
    </location>
</feature>
<evidence type="ECO:0000256" key="1">
    <source>
        <dbReference type="SAM" id="MobiDB-lite"/>
    </source>
</evidence>
<name>A0ABY6L0M7_9ARAC</name>
<gene>
    <name evidence="2" type="ORF">LAZ67_11002001</name>
</gene>
<feature type="region of interest" description="Disordered" evidence="1">
    <location>
        <begin position="1"/>
        <end position="37"/>
    </location>
</feature>
<proteinExistence type="predicted"/>
<organism evidence="2 3">
    <name type="scientific">Cordylochernes scorpioides</name>
    <dbReference type="NCBI Taxonomy" id="51811"/>
    <lineage>
        <taxon>Eukaryota</taxon>
        <taxon>Metazoa</taxon>
        <taxon>Ecdysozoa</taxon>
        <taxon>Arthropoda</taxon>
        <taxon>Chelicerata</taxon>
        <taxon>Arachnida</taxon>
        <taxon>Pseudoscorpiones</taxon>
        <taxon>Cheliferoidea</taxon>
        <taxon>Chernetidae</taxon>
        <taxon>Cordylochernes</taxon>
    </lineage>
</organism>
<sequence>MTVDESSRRKRSKDVAHVLRMKPYKDPGQQDNPVASPFPSGKLEDASYFGCKAAKFRNYPLSSTLELKGNYIDVKIEGKVTRALVDLGASYFDKPERFRLKLRKIMFAEPMGIQNSHQRKFLEAIASIKDPASISHSWDKQSSCNLVVPIPSILNQNFKIQLIEVTSHNIPNDAIVVAECQKGLLLERELMSSSSVISLFNNR</sequence>
<evidence type="ECO:0000313" key="2">
    <source>
        <dbReference type="EMBL" id="UYV74062.1"/>
    </source>
</evidence>
<keyword evidence="3" id="KW-1185">Reference proteome</keyword>